<dbReference type="InterPro" id="IPR016181">
    <property type="entry name" value="Acyl_CoA_acyltransferase"/>
</dbReference>
<name>A0A6N3GWQ1_9BACT</name>
<dbReference type="Gene3D" id="3.40.630.30">
    <property type="match status" value="1"/>
</dbReference>
<dbReference type="PROSITE" id="PS51186">
    <property type="entry name" value="GNAT"/>
    <property type="match status" value="1"/>
</dbReference>
<dbReference type="PANTHER" id="PTHR43617">
    <property type="entry name" value="L-AMINO ACID N-ACETYLTRANSFERASE"/>
    <property type="match status" value="1"/>
</dbReference>
<proteinExistence type="predicted"/>
<reference evidence="2" key="1">
    <citation type="submission" date="2019-11" db="EMBL/GenBank/DDBJ databases">
        <authorList>
            <person name="Feng L."/>
        </authorList>
    </citation>
    <scope>NUCLEOTIDE SEQUENCE</scope>
    <source>
        <strain evidence="2">PclaraLFYP37</strain>
    </source>
</reference>
<dbReference type="SUPFAM" id="SSF55729">
    <property type="entry name" value="Acyl-CoA N-acyltransferases (Nat)"/>
    <property type="match status" value="1"/>
</dbReference>
<dbReference type="InterPro" id="IPR000182">
    <property type="entry name" value="GNAT_dom"/>
</dbReference>
<dbReference type="InterPro" id="IPR050276">
    <property type="entry name" value="MshD_Acetyltransferase"/>
</dbReference>
<dbReference type="GO" id="GO:0016747">
    <property type="term" value="F:acyltransferase activity, transferring groups other than amino-acyl groups"/>
    <property type="evidence" value="ECO:0007669"/>
    <property type="project" value="InterPro"/>
</dbReference>
<dbReference type="EMBL" id="CACRUT010000031">
    <property type="protein sequence ID" value="VYU68868.1"/>
    <property type="molecule type" value="Genomic_DNA"/>
</dbReference>
<dbReference type="AlphaFoldDB" id="A0A6N3GWQ1"/>
<gene>
    <name evidence="2" type="ORF">PCLFYP37_00671</name>
</gene>
<dbReference type="CDD" id="cd04301">
    <property type="entry name" value="NAT_SF"/>
    <property type="match status" value="1"/>
</dbReference>
<evidence type="ECO:0000259" key="1">
    <source>
        <dbReference type="PROSITE" id="PS51186"/>
    </source>
</evidence>
<sequence>MKTDYEIRQETEKDYPQVFKLVEEAFRDMKESDHREQFLVERLRHSPAFVPELSLVADGDGGVVGYGLMTRVSIRSGILDAESLALAPVAVRPDRQSMGIGSALIRELHARAARLGYKSAVVLGHEGFYPRFGYRKASDYGITFPFEVPSECCMAVELVAGGLRDIRGVVCYPEAFME</sequence>
<dbReference type="PANTHER" id="PTHR43617:SF2">
    <property type="entry name" value="UPF0039 PROTEIN SLL0451"/>
    <property type="match status" value="1"/>
</dbReference>
<accession>A0A6N3GWQ1</accession>
<feature type="domain" description="N-acetyltransferase" evidence="1">
    <location>
        <begin position="5"/>
        <end position="159"/>
    </location>
</feature>
<evidence type="ECO:0000313" key="2">
    <source>
        <dbReference type="EMBL" id="VYU68868.1"/>
    </source>
</evidence>
<dbReference type="RefSeq" id="WP_412441475.1">
    <property type="nucleotide sequence ID" value="NZ_CACRUT010000031.1"/>
</dbReference>
<dbReference type="Pfam" id="PF13508">
    <property type="entry name" value="Acetyltransf_7"/>
    <property type="match status" value="1"/>
</dbReference>
<protein>
    <recommendedName>
        <fullName evidence="1">N-acetyltransferase domain-containing protein</fullName>
    </recommendedName>
</protein>
<organism evidence="2">
    <name type="scientific">Paraprevotella clara</name>
    <dbReference type="NCBI Taxonomy" id="454154"/>
    <lineage>
        <taxon>Bacteria</taxon>
        <taxon>Pseudomonadati</taxon>
        <taxon>Bacteroidota</taxon>
        <taxon>Bacteroidia</taxon>
        <taxon>Bacteroidales</taxon>
        <taxon>Prevotellaceae</taxon>
        <taxon>Paraprevotella</taxon>
    </lineage>
</organism>